<reference evidence="2 3" key="1">
    <citation type="submission" date="2021-06" db="EMBL/GenBank/DDBJ databases">
        <title>Caerostris darwini draft genome.</title>
        <authorList>
            <person name="Kono N."/>
            <person name="Arakawa K."/>
        </authorList>
    </citation>
    <scope>NUCLEOTIDE SEQUENCE [LARGE SCALE GENOMIC DNA]</scope>
</reference>
<gene>
    <name evidence="2" type="ORF">CDAR_309391</name>
</gene>
<name>A0AAV4SE83_9ARAC</name>
<feature type="transmembrane region" description="Helical" evidence="1">
    <location>
        <begin position="138"/>
        <end position="155"/>
    </location>
</feature>
<keyword evidence="3" id="KW-1185">Reference proteome</keyword>
<dbReference type="AlphaFoldDB" id="A0AAV4SE83"/>
<accession>A0AAV4SE83</accession>
<keyword evidence="1" id="KW-1133">Transmembrane helix</keyword>
<dbReference type="EMBL" id="BPLQ01007539">
    <property type="protein sequence ID" value="GIY30755.1"/>
    <property type="molecule type" value="Genomic_DNA"/>
</dbReference>
<evidence type="ECO:0000256" key="1">
    <source>
        <dbReference type="SAM" id="Phobius"/>
    </source>
</evidence>
<sequence>MADILTPYYFAIFLKSCALLAARRFVGETVFVILLNTSSIGIPGILLRLSEHLTADSTQPKDSSVNCKGSHVVYWRGCPQFPRKGHQQLKRKPEFPLNPPTKENFRQLQTTHPPVIPTIENGITYALRYRNRRTFTPLPLFLNVGSVYFFLFTFYRCKPEATPTAVSPTPRDSLSFPSQLRDENLFPAL</sequence>
<organism evidence="2 3">
    <name type="scientific">Caerostris darwini</name>
    <dbReference type="NCBI Taxonomy" id="1538125"/>
    <lineage>
        <taxon>Eukaryota</taxon>
        <taxon>Metazoa</taxon>
        <taxon>Ecdysozoa</taxon>
        <taxon>Arthropoda</taxon>
        <taxon>Chelicerata</taxon>
        <taxon>Arachnida</taxon>
        <taxon>Araneae</taxon>
        <taxon>Araneomorphae</taxon>
        <taxon>Entelegynae</taxon>
        <taxon>Araneoidea</taxon>
        <taxon>Araneidae</taxon>
        <taxon>Caerostris</taxon>
    </lineage>
</organism>
<evidence type="ECO:0000313" key="2">
    <source>
        <dbReference type="EMBL" id="GIY30755.1"/>
    </source>
</evidence>
<proteinExistence type="predicted"/>
<protein>
    <submittedName>
        <fullName evidence="2">Uncharacterized protein</fullName>
    </submittedName>
</protein>
<keyword evidence="1" id="KW-0812">Transmembrane</keyword>
<dbReference type="Proteomes" id="UP001054837">
    <property type="component" value="Unassembled WGS sequence"/>
</dbReference>
<evidence type="ECO:0000313" key="3">
    <source>
        <dbReference type="Proteomes" id="UP001054837"/>
    </source>
</evidence>
<comment type="caution">
    <text evidence="2">The sequence shown here is derived from an EMBL/GenBank/DDBJ whole genome shotgun (WGS) entry which is preliminary data.</text>
</comment>
<keyword evidence="1" id="KW-0472">Membrane</keyword>